<proteinExistence type="predicted"/>
<dbReference type="EMBL" id="CP047166">
    <property type="protein sequence ID" value="QRF67298.1"/>
    <property type="molecule type" value="Genomic_DNA"/>
</dbReference>
<name>A0ABX7FC65_9RHOB</name>
<gene>
    <name evidence="2" type="ORF">GQA70_13860</name>
</gene>
<dbReference type="RefSeq" id="WP_156145601.1">
    <property type="nucleotide sequence ID" value="NZ_CP047166.1"/>
</dbReference>
<organism evidence="2 3">
    <name type="scientific">Ponticoccus alexandrii</name>
    <dbReference type="NCBI Taxonomy" id="1943633"/>
    <lineage>
        <taxon>Bacteria</taxon>
        <taxon>Pseudomonadati</taxon>
        <taxon>Pseudomonadota</taxon>
        <taxon>Alphaproteobacteria</taxon>
        <taxon>Rhodobacterales</taxon>
        <taxon>Roseobacteraceae</taxon>
        <taxon>Ponticoccus</taxon>
    </lineage>
</organism>
<accession>A0ABX7FC65</accession>
<evidence type="ECO:0000313" key="3">
    <source>
        <dbReference type="Proteomes" id="UP000596387"/>
    </source>
</evidence>
<feature type="compositionally biased region" description="Polar residues" evidence="1">
    <location>
        <begin position="119"/>
        <end position="128"/>
    </location>
</feature>
<sequence length="128" mass="13181">MPVVGARDAATQRQEGPPAQFWRTLNGGPDPATHIAPPSIMQIKISQLLDAQAVSIDDEAKSDSASKPEAANADQAPNRPTDSTDPEADPGEEGSTAETDPSGRRTAALNAYGDAGSVVSDTTLPAET</sequence>
<feature type="region of interest" description="Disordered" evidence="1">
    <location>
        <begin position="56"/>
        <end position="128"/>
    </location>
</feature>
<reference evidence="2 3" key="1">
    <citation type="submission" date="2019-12" db="EMBL/GenBank/DDBJ databases">
        <title>Complete Genome Sequence of a Quorum-Sensing Bacterium,Rhodobacteraceae bacterium C31, Isolated from a marine microalgae symbiotic bacteria.</title>
        <authorList>
            <person name="Zhang Y."/>
        </authorList>
    </citation>
    <scope>NUCLEOTIDE SEQUENCE [LARGE SCALE GENOMIC DNA]</scope>
    <source>
        <strain evidence="2 3">C31</strain>
    </source>
</reference>
<dbReference type="Proteomes" id="UP000596387">
    <property type="component" value="Chromosome"/>
</dbReference>
<evidence type="ECO:0000256" key="1">
    <source>
        <dbReference type="SAM" id="MobiDB-lite"/>
    </source>
</evidence>
<feature type="region of interest" description="Disordered" evidence="1">
    <location>
        <begin position="1"/>
        <end position="38"/>
    </location>
</feature>
<evidence type="ECO:0000313" key="2">
    <source>
        <dbReference type="EMBL" id="QRF67298.1"/>
    </source>
</evidence>
<keyword evidence="3" id="KW-1185">Reference proteome</keyword>
<protein>
    <submittedName>
        <fullName evidence="2">Uncharacterized protein</fullName>
    </submittedName>
</protein>